<protein>
    <submittedName>
        <fullName evidence="1">Uncharacterized protein</fullName>
    </submittedName>
</protein>
<proteinExistence type="predicted"/>
<comment type="caution">
    <text evidence="1">The sequence shown here is derived from an EMBL/GenBank/DDBJ whole genome shotgun (WGS) entry which is preliminary data.</text>
</comment>
<organism evidence="1 2">
    <name type="scientific">Neoarthrinium moseri</name>
    <dbReference type="NCBI Taxonomy" id="1658444"/>
    <lineage>
        <taxon>Eukaryota</taxon>
        <taxon>Fungi</taxon>
        <taxon>Dikarya</taxon>
        <taxon>Ascomycota</taxon>
        <taxon>Pezizomycotina</taxon>
        <taxon>Sordariomycetes</taxon>
        <taxon>Xylariomycetidae</taxon>
        <taxon>Amphisphaeriales</taxon>
        <taxon>Apiosporaceae</taxon>
        <taxon>Neoarthrinium</taxon>
    </lineage>
</organism>
<dbReference type="EMBL" id="JAFIMR010000032">
    <property type="protein sequence ID" value="KAI1860189.1"/>
    <property type="molecule type" value="Genomic_DNA"/>
</dbReference>
<evidence type="ECO:0000313" key="1">
    <source>
        <dbReference type="EMBL" id="KAI1860189.1"/>
    </source>
</evidence>
<sequence length="217" mass="24720">MGDPSRYEAYRVLQRNDIPAVVWLEDALGYYGMNTVLFRLHIIVPSIDTAAEALQLQGWTLYQPPPRELRSFLSDLPPSSYRRLLPPDWVEDPVEPWPPLPPDQVVERQPELVLFSADFWHVSLHGNKSMFPPLEMLVDSLITAILDSPDGTFLQVRLGVYICALYSEVAPLRHPDFAASLRPTNRHFHHDGVNGMLVTTIPAINRQRKFRDALAES</sequence>
<accession>A0A9Q0AM48</accession>
<reference evidence="1" key="1">
    <citation type="submission" date="2021-03" db="EMBL/GenBank/DDBJ databases">
        <title>Revisited historic fungal species revealed as producer of novel bioactive compounds through whole genome sequencing and comparative genomics.</title>
        <authorList>
            <person name="Vignolle G.A."/>
            <person name="Hochenegger N."/>
            <person name="Mach R.L."/>
            <person name="Mach-Aigner A.R."/>
            <person name="Javad Rahimi M."/>
            <person name="Salim K.A."/>
            <person name="Chan C.M."/>
            <person name="Lim L.B.L."/>
            <person name="Cai F."/>
            <person name="Druzhinina I.S."/>
            <person name="U'Ren J.M."/>
            <person name="Derntl C."/>
        </authorList>
    </citation>
    <scope>NUCLEOTIDE SEQUENCE</scope>
    <source>
        <strain evidence="1">TUCIM 5799</strain>
    </source>
</reference>
<keyword evidence="2" id="KW-1185">Reference proteome</keyword>
<gene>
    <name evidence="1" type="ORF">JX265_010113</name>
</gene>
<name>A0A9Q0AM48_9PEZI</name>
<dbReference type="Proteomes" id="UP000829685">
    <property type="component" value="Unassembled WGS sequence"/>
</dbReference>
<evidence type="ECO:0000313" key="2">
    <source>
        <dbReference type="Proteomes" id="UP000829685"/>
    </source>
</evidence>
<dbReference type="AlphaFoldDB" id="A0A9Q0AM48"/>